<keyword evidence="2" id="KW-1185">Reference proteome</keyword>
<comment type="caution">
    <text evidence="1">The sequence shown here is derived from an EMBL/GenBank/DDBJ whole genome shotgun (WGS) entry which is preliminary data.</text>
</comment>
<dbReference type="EMBL" id="JAULSO010000004">
    <property type="protein sequence ID" value="KAK3683743.1"/>
    <property type="molecule type" value="Genomic_DNA"/>
</dbReference>
<reference evidence="1" key="1">
    <citation type="journal article" date="2023" name="Mol. Phylogenet. Evol.">
        <title>Genome-scale phylogeny and comparative genomics of the fungal order Sordariales.</title>
        <authorList>
            <person name="Hensen N."/>
            <person name="Bonometti L."/>
            <person name="Westerberg I."/>
            <person name="Brannstrom I.O."/>
            <person name="Guillou S."/>
            <person name="Cros-Aarteil S."/>
            <person name="Calhoun S."/>
            <person name="Haridas S."/>
            <person name="Kuo A."/>
            <person name="Mondo S."/>
            <person name="Pangilinan J."/>
            <person name="Riley R."/>
            <person name="LaButti K."/>
            <person name="Andreopoulos B."/>
            <person name="Lipzen A."/>
            <person name="Chen C."/>
            <person name="Yan M."/>
            <person name="Daum C."/>
            <person name="Ng V."/>
            <person name="Clum A."/>
            <person name="Steindorff A."/>
            <person name="Ohm R.A."/>
            <person name="Martin F."/>
            <person name="Silar P."/>
            <person name="Natvig D.O."/>
            <person name="Lalanne C."/>
            <person name="Gautier V."/>
            <person name="Ament-Velasquez S.L."/>
            <person name="Kruys A."/>
            <person name="Hutchinson M.I."/>
            <person name="Powell A.J."/>
            <person name="Barry K."/>
            <person name="Miller A.N."/>
            <person name="Grigoriev I.V."/>
            <person name="Debuchy R."/>
            <person name="Gladieux P."/>
            <person name="Hiltunen Thoren M."/>
            <person name="Johannesson H."/>
        </authorList>
    </citation>
    <scope>NUCLEOTIDE SEQUENCE</scope>
    <source>
        <strain evidence="1">CBS 314.62</strain>
    </source>
</reference>
<evidence type="ECO:0000313" key="1">
    <source>
        <dbReference type="EMBL" id="KAK3683743.1"/>
    </source>
</evidence>
<dbReference type="Proteomes" id="UP001270362">
    <property type="component" value="Unassembled WGS sequence"/>
</dbReference>
<name>A0AAE1C957_9PEZI</name>
<reference evidence="1" key="2">
    <citation type="submission" date="2023-06" db="EMBL/GenBank/DDBJ databases">
        <authorList>
            <consortium name="Lawrence Berkeley National Laboratory"/>
            <person name="Haridas S."/>
            <person name="Hensen N."/>
            <person name="Bonometti L."/>
            <person name="Westerberg I."/>
            <person name="Brannstrom I.O."/>
            <person name="Guillou S."/>
            <person name="Cros-Aarteil S."/>
            <person name="Calhoun S."/>
            <person name="Kuo A."/>
            <person name="Mondo S."/>
            <person name="Pangilinan J."/>
            <person name="Riley R."/>
            <person name="Labutti K."/>
            <person name="Andreopoulos B."/>
            <person name="Lipzen A."/>
            <person name="Chen C."/>
            <person name="Yanf M."/>
            <person name="Daum C."/>
            <person name="Ng V."/>
            <person name="Clum A."/>
            <person name="Steindorff A."/>
            <person name="Ohm R."/>
            <person name="Martin F."/>
            <person name="Silar P."/>
            <person name="Natvig D."/>
            <person name="Lalanne C."/>
            <person name="Gautier V."/>
            <person name="Ament-Velasquez S.L."/>
            <person name="Kruys A."/>
            <person name="Hutchinson M.I."/>
            <person name="Powell A.J."/>
            <person name="Barry K."/>
            <person name="Miller A.N."/>
            <person name="Grigoriev I.V."/>
            <person name="Debuchy R."/>
            <person name="Gladieux P."/>
            <person name="Thoren M.H."/>
            <person name="Johannesson H."/>
        </authorList>
    </citation>
    <scope>NUCLEOTIDE SEQUENCE</scope>
    <source>
        <strain evidence="1">CBS 314.62</strain>
    </source>
</reference>
<sequence length="238" mass="26667">MPRLRYPFSEHDILPPEVRSQQAYTIDEAHDVDAILRVVAYHRRDYDLAVVWHSRQLTDVVRLALSLGFPLPPVANFGAFDSLPLEILLAASRLLDITSVLQLLQVNRRAREVVAVVPEYSFVTKHGLEAVLALCKVRLASCFSLADLDAALRTEKCPRCSELGGFIFLPTLQRCSFSCLQEAPELQVLSASRVGHKLHRRTNRNGSIPILRSISGVYTLPSCPRERCADSWRPATPL</sequence>
<evidence type="ECO:0000313" key="2">
    <source>
        <dbReference type="Proteomes" id="UP001270362"/>
    </source>
</evidence>
<proteinExistence type="predicted"/>
<accession>A0AAE1C957</accession>
<gene>
    <name evidence="1" type="ORF">B0T22DRAFT_259775</name>
</gene>
<protein>
    <recommendedName>
        <fullName evidence="3">F-box domain-containing protein</fullName>
    </recommendedName>
</protein>
<organism evidence="1 2">
    <name type="scientific">Podospora appendiculata</name>
    <dbReference type="NCBI Taxonomy" id="314037"/>
    <lineage>
        <taxon>Eukaryota</taxon>
        <taxon>Fungi</taxon>
        <taxon>Dikarya</taxon>
        <taxon>Ascomycota</taxon>
        <taxon>Pezizomycotina</taxon>
        <taxon>Sordariomycetes</taxon>
        <taxon>Sordariomycetidae</taxon>
        <taxon>Sordariales</taxon>
        <taxon>Podosporaceae</taxon>
        <taxon>Podospora</taxon>
    </lineage>
</organism>
<evidence type="ECO:0008006" key="3">
    <source>
        <dbReference type="Google" id="ProtNLM"/>
    </source>
</evidence>
<dbReference type="AlphaFoldDB" id="A0AAE1C957"/>